<evidence type="ECO:0000259" key="1">
    <source>
        <dbReference type="Pfam" id="PF06985"/>
    </source>
</evidence>
<dbReference type="PANTHER" id="PTHR33112:SF9">
    <property type="entry name" value="HETEROKARYON INCOMPATIBILITY DOMAIN-CONTAINING PROTEIN"/>
    <property type="match status" value="1"/>
</dbReference>
<dbReference type="Pfam" id="PF06985">
    <property type="entry name" value="HET"/>
    <property type="match status" value="1"/>
</dbReference>
<dbReference type="EMBL" id="QGMK01001830">
    <property type="protein sequence ID" value="TVY64174.1"/>
    <property type="molecule type" value="Genomic_DNA"/>
</dbReference>
<dbReference type="AlphaFoldDB" id="A0A8T9C069"/>
<sequence>MSLERGQACAYCAAIIQGKVQGPDHRPHANIETLRRSSESCMICRVLLASNIKSSQWFSRELSGQNEDIEILPIHIEVDRVQNSHSGLMWATITTTLIHKTSGFSYPNIFIVQVCSVDAPCANEPYWSSFPMSNEARVLKMKEWLYKCNSEHPDCKPEAYKLPRRLVSIGSSTEPRLSLVSTQRLDSENIQYATLSYCWGSSEIPGKTTRFNEASYFEAIPFEDLPTTFRDALMISRSLNIPYLWVDALCIVQDDIDDWRAEVTDMSDIYFGSTLTIAASDAKDSTGGFFARPPATDSDERTAKSRTFFIVERSSSDLLVHVESRGSAPDGMSSILHTRGWTLQELALSHRTIQFTQSELHWRCRCAYWTESGMTYDASSTVYGNIPVSGNDHVREPVLTWWKWIESYSARNLTVPSDRIPAICGLIKYHQSVTGDTSAAGLWKRSLHQDILWMRTTKLAEKDLASPYLGTAPSWSWLSCPVGVSFDFFGGHLKNTQISDHITIQDYELSWAGEPLISDIKSSKLTISGPARETFLEIAPEGRQCNPPYFLIDGEIPNFTEHALPWSCAAQFDREQERSPDRFLCILVRRRVEVSTGYRTETFLILEPATTILPHLKFRRIGLGMFRGYSDRFSRNTYKTISLV</sequence>
<evidence type="ECO:0000313" key="2">
    <source>
        <dbReference type="EMBL" id="TVY64174.1"/>
    </source>
</evidence>
<dbReference type="PANTHER" id="PTHR33112">
    <property type="entry name" value="DOMAIN PROTEIN, PUTATIVE-RELATED"/>
    <property type="match status" value="1"/>
</dbReference>
<name>A0A8T9C069_9HELO</name>
<comment type="caution">
    <text evidence="2">The sequence shown here is derived from an EMBL/GenBank/DDBJ whole genome shotgun (WGS) entry which is preliminary data.</text>
</comment>
<gene>
    <name evidence="2" type="ORF">LSUE1_G009435</name>
</gene>
<proteinExistence type="predicted"/>
<keyword evidence="3" id="KW-1185">Reference proteome</keyword>
<accession>A0A8T9C069</accession>
<protein>
    <recommendedName>
        <fullName evidence="1">Heterokaryon incompatibility domain-containing protein</fullName>
    </recommendedName>
</protein>
<dbReference type="OrthoDB" id="5347061at2759"/>
<organism evidence="2 3">
    <name type="scientific">Lachnellula suecica</name>
    <dbReference type="NCBI Taxonomy" id="602035"/>
    <lineage>
        <taxon>Eukaryota</taxon>
        <taxon>Fungi</taxon>
        <taxon>Dikarya</taxon>
        <taxon>Ascomycota</taxon>
        <taxon>Pezizomycotina</taxon>
        <taxon>Leotiomycetes</taxon>
        <taxon>Helotiales</taxon>
        <taxon>Lachnaceae</taxon>
        <taxon>Lachnellula</taxon>
    </lineage>
</organism>
<reference evidence="2 3" key="1">
    <citation type="submission" date="2018-05" db="EMBL/GenBank/DDBJ databases">
        <title>Genome sequencing and assembly of the regulated plant pathogen Lachnellula willkommii and related sister species for the development of diagnostic species identification markers.</title>
        <authorList>
            <person name="Giroux E."/>
            <person name="Bilodeau G."/>
        </authorList>
    </citation>
    <scope>NUCLEOTIDE SEQUENCE [LARGE SCALE GENOMIC DNA]</scope>
    <source>
        <strain evidence="2 3">CBS 268.59</strain>
    </source>
</reference>
<feature type="domain" description="Heterokaryon incompatibility" evidence="1">
    <location>
        <begin position="192"/>
        <end position="345"/>
    </location>
</feature>
<dbReference type="Proteomes" id="UP000469558">
    <property type="component" value="Unassembled WGS sequence"/>
</dbReference>
<evidence type="ECO:0000313" key="3">
    <source>
        <dbReference type="Proteomes" id="UP000469558"/>
    </source>
</evidence>
<dbReference type="InterPro" id="IPR010730">
    <property type="entry name" value="HET"/>
</dbReference>